<feature type="domain" description="TolB N-terminal" evidence="6">
    <location>
        <begin position="27"/>
        <end position="126"/>
    </location>
</feature>
<dbReference type="InterPro" id="IPR014167">
    <property type="entry name" value="Tol-Pal_TolB"/>
</dbReference>
<evidence type="ECO:0000256" key="4">
    <source>
        <dbReference type="ARBA" id="ARBA00022764"/>
    </source>
</evidence>
<evidence type="ECO:0000256" key="3">
    <source>
        <dbReference type="ARBA" id="ARBA00022729"/>
    </source>
</evidence>
<accession>A0ABV7VQ93</accession>
<gene>
    <name evidence="5 7" type="primary">tolB</name>
    <name evidence="7" type="ORF">ACFOMG_02880</name>
</gene>
<comment type="caution">
    <text evidence="7">The sequence shown here is derived from an EMBL/GenBank/DDBJ whole genome shotgun (WGS) entry which is preliminary data.</text>
</comment>
<keyword evidence="8" id="KW-1185">Reference proteome</keyword>
<evidence type="ECO:0000259" key="6">
    <source>
        <dbReference type="Pfam" id="PF04052"/>
    </source>
</evidence>
<dbReference type="SUPFAM" id="SSF52964">
    <property type="entry name" value="TolB, N-terminal domain"/>
    <property type="match status" value="1"/>
</dbReference>
<dbReference type="Gene3D" id="2.120.10.30">
    <property type="entry name" value="TolB, C-terminal domain"/>
    <property type="match status" value="1"/>
</dbReference>
<dbReference type="HAMAP" id="MF_00671">
    <property type="entry name" value="TolB"/>
    <property type="match status" value="1"/>
</dbReference>
<feature type="chain" id="PRO_5044907766" description="Tol-Pal system protein TolB" evidence="5">
    <location>
        <begin position="25"/>
        <end position="430"/>
    </location>
</feature>
<sequence precursor="true">MVSRTIRSFYIATLLLLSTVSARAELVIEVTQGKQSAMPIAVVPFAWSGSTPPPEDVSTIIANDLASSGYFRVMDESNMISRPTELAQVAYPDWKTQRQDFVVIGRMNVLPTGYAVEFHVLDVHQKVEVFRHRVKGTGSQLRDVAHYISDFIFKKLTGIDGVFSTKLVYVTTNRERTRFNLNYADADGARERLIFKSPHPIISPAWSPDGKKVAYVSFENGKSEIYFQTLATGQREKVAAFAGSNSSPAFSPDGKKLAFVRSRLGNPDVWVMDLQSRKLERITRHYGIDTEPQWMPGGEHLIFTSSRAGGPQIYQVSLADKQVKRMTYEGGYNARARITADGRKMVFVHQSGGNFHIASQEIKSGRVHILTTETHLDESPSVAPNGSMVIYAASEANRSILAAVSVDGEVKFRLPSKYGDVREPAWSPIL</sequence>
<dbReference type="Pfam" id="PF07676">
    <property type="entry name" value="PD40"/>
    <property type="match status" value="4"/>
</dbReference>
<keyword evidence="3 5" id="KW-0732">Signal</keyword>
<keyword evidence="4 5" id="KW-0574">Periplasm</keyword>
<dbReference type="Proteomes" id="UP001595722">
    <property type="component" value="Unassembled WGS sequence"/>
</dbReference>
<dbReference type="SUPFAM" id="SSF69304">
    <property type="entry name" value="Tricorn protease N-terminal domain"/>
    <property type="match status" value="1"/>
</dbReference>
<dbReference type="PANTHER" id="PTHR36842:SF1">
    <property type="entry name" value="PROTEIN TOLB"/>
    <property type="match status" value="1"/>
</dbReference>
<dbReference type="RefSeq" id="WP_376864675.1">
    <property type="nucleotide sequence ID" value="NZ_JBHRYB010000001.1"/>
</dbReference>
<evidence type="ECO:0000256" key="5">
    <source>
        <dbReference type="HAMAP-Rule" id="MF_00671"/>
    </source>
</evidence>
<dbReference type="InterPro" id="IPR007195">
    <property type="entry name" value="TolB_N"/>
</dbReference>
<dbReference type="Gene3D" id="3.40.50.10070">
    <property type="entry name" value="TolB, N-terminal domain"/>
    <property type="match status" value="1"/>
</dbReference>
<dbReference type="PANTHER" id="PTHR36842">
    <property type="entry name" value="PROTEIN TOLB HOMOLOG"/>
    <property type="match status" value="1"/>
</dbReference>
<comment type="function">
    <text evidence="5">Part of the Tol-Pal system, which plays a role in outer membrane invagination during cell division and is important for maintaining outer membrane integrity.</text>
</comment>
<evidence type="ECO:0000313" key="8">
    <source>
        <dbReference type="Proteomes" id="UP001595722"/>
    </source>
</evidence>
<comment type="subcellular location">
    <subcellularLocation>
        <location evidence="1 5">Periplasm</location>
    </subcellularLocation>
</comment>
<evidence type="ECO:0000313" key="7">
    <source>
        <dbReference type="EMBL" id="MFC3679057.1"/>
    </source>
</evidence>
<evidence type="ECO:0000256" key="1">
    <source>
        <dbReference type="ARBA" id="ARBA00004418"/>
    </source>
</evidence>
<dbReference type="Pfam" id="PF04052">
    <property type="entry name" value="TolB_N"/>
    <property type="match status" value="1"/>
</dbReference>
<dbReference type="InterPro" id="IPR011042">
    <property type="entry name" value="6-blade_b-propeller_TolB-like"/>
</dbReference>
<name>A0ABV7VQ93_9GAMM</name>
<reference evidence="8" key="1">
    <citation type="journal article" date="2019" name="Int. J. Syst. Evol. Microbiol.">
        <title>The Global Catalogue of Microorganisms (GCM) 10K type strain sequencing project: providing services to taxonomists for standard genome sequencing and annotation.</title>
        <authorList>
            <consortium name="The Broad Institute Genomics Platform"/>
            <consortium name="The Broad Institute Genome Sequencing Center for Infectious Disease"/>
            <person name="Wu L."/>
            <person name="Ma J."/>
        </authorList>
    </citation>
    <scope>NUCLEOTIDE SEQUENCE [LARGE SCALE GENOMIC DNA]</scope>
    <source>
        <strain evidence="8">KCTC 42424</strain>
    </source>
</reference>
<protein>
    <recommendedName>
        <fullName evidence="5">Tol-Pal system protein TolB</fullName>
    </recommendedName>
</protein>
<evidence type="ECO:0000256" key="2">
    <source>
        <dbReference type="ARBA" id="ARBA00009820"/>
    </source>
</evidence>
<dbReference type="EMBL" id="JBHRYB010000001">
    <property type="protein sequence ID" value="MFC3679057.1"/>
    <property type="molecule type" value="Genomic_DNA"/>
</dbReference>
<keyword evidence="5" id="KW-0131">Cell cycle</keyword>
<dbReference type="InterPro" id="IPR011659">
    <property type="entry name" value="WD40"/>
</dbReference>
<organism evidence="7 8">
    <name type="scientific">Bacterioplanoides pacificum</name>
    <dbReference type="NCBI Taxonomy" id="1171596"/>
    <lineage>
        <taxon>Bacteria</taxon>
        <taxon>Pseudomonadati</taxon>
        <taxon>Pseudomonadota</taxon>
        <taxon>Gammaproteobacteria</taxon>
        <taxon>Oceanospirillales</taxon>
        <taxon>Oceanospirillaceae</taxon>
        <taxon>Bacterioplanoides</taxon>
    </lineage>
</organism>
<comment type="subunit">
    <text evidence="5">The Tol-Pal system is composed of five core proteins: the inner membrane proteins TolA, TolQ and TolR, the periplasmic protein TolB and the outer membrane protein Pal. They form a network linking the inner and outer membranes and the peptidoglycan layer.</text>
</comment>
<dbReference type="NCBIfam" id="TIGR02800">
    <property type="entry name" value="propeller_TolB"/>
    <property type="match status" value="1"/>
</dbReference>
<feature type="signal peptide" evidence="5">
    <location>
        <begin position="1"/>
        <end position="24"/>
    </location>
</feature>
<keyword evidence="5" id="KW-0132">Cell division</keyword>
<comment type="similarity">
    <text evidence="2 5">Belongs to the TolB family.</text>
</comment>
<proteinExistence type="inferred from homology"/>